<protein>
    <submittedName>
        <fullName evidence="3">Uncharacterized protein</fullName>
    </submittedName>
</protein>
<evidence type="ECO:0000256" key="2">
    <source>
        <dbReference type="SAM" id="SignalP"/>
    </source>
</evidence>
<feature type="region of interest" description="Disordered" evidence="1">
    <location>
        <begin position="195"/>
        <end position="217"/>
    </location>
</feature>
<keyword evidence="4" id="KW-1185">Reference proteome</keyword>
<organism evidence="3 4">
    <name type="scientific">Oculimacula yallundae</name>
    <dbReference type="NCBI Taxonomy" id="86028"/>
    <lineage>
        <taxon>Eukaryota</taxon>
        <taxon>Fungi</taxon>
        <taxon>Dikarya</taxon>
        <taxon>Ascomycota</taxon>
        <taxon>Pezizomycotina</taxon>
        <taxon>Leotiomycetes</taxon>
        <taxon>Helotiales</taxon>
        <taxon>Ploettnerulaceae</taxon>
        <taxon>Oculimacula</taxon>
    </lineage>
</organism>
<evidence type="ECO:0000313" key="3">
    <source>
        <dbReference type="EMBL" id="KAL2070387.1"/>
    </source>
</evidence>
<accession>A0ABR4CK97</accession>
<feature type="chain" id="PRO_5046540188" evidence="2">
    <location>
        <begin position="23"/>
        <end position="319"/>
    </location>
</feature>
<proteinExistence type="predicted"/>
<feature type="compositionally biased region" description="Low complexity" evidence="1">
    <location>
        <begin position="277"/>
        <end position="288"/>
    </location>
</feature>
<keyword evidence="2" id="KW-0732">Signal</keyword>
<feature type="region of interest" description="Disordered" evidence="1">
    <location>
        <begin position="267"/>
        <end position="288"/>
    </location>
</feature>
<dbReference type="Proteomes" id="UP001595075">
    <property type="component" value="Unassembled WGS sequence"/>
</dbReference>
<gene>
    <name evidence="3" type="ORF">VTL71DRAFT_13413</name>
</gene>
<feature type="signal peptide" evidence="2">
    <location>
        <begin position="1"/>
        <end position="22"/>
    </location>
</feature>
<name>A0ABR4CK97_9HELO</name>
<reference evidence="3 4" key="1">
    <citation type="journal article" date="2024" name="Commun. Biol.">
        <title>Comparative genomic analysis of thermophilic fungi reveals convergent evolutionary adaptations and gene losses.</title>
        <authorList>
            <person name="Steindorff A.S."/>
            <person name="Aguilar-Pontes M.V."/>
            <person name="Robinson A.J."/>
            <person name="Andreopoulos B."/>
            <person name="LaButti K."/>
            <person name="Kuo A."/>
            <person name="Mondo S."/>
            <person name="Riley R."/>
            <person name="Otillar R."/>
            <person name="Haridas S."/>
            <person name="Lipzen A."/>
            <person name="Grimwood J."/>
            <person name="Schmutz J."/>
            <person name="Clum A."/>
            <person name="Reid I.D."/>
            <person name="Moisan M.C."/>
            <person name="Butler G."/>
            <person name="Nguyen T.T.M."/>
            <person name="Dewar K."/>
            <person name="Conant G."/>
            <person name="Drula E."/>
            <person name="Henrissat B."/>
            <person name="Hansel C."/>
            <person name="Singer S."/>
            <person name="Hutchinson M.I."/>
            <person name="de Vries R.P."/>
            <person name="Natvig D.O."/>
            <person name="Powell A.J."/>
            <person name="Tsang A."/>
            <person name="Grigoriev I.V."/>
        </authorList>
    </citation>
    <scope>NUCLEOTIDE SEQUENCE [LARGE SCALE GENOMIC DNA]</scope>
    <source>
        <strain evidence="3 4">CBS 494.80</strain>
    </source>
</reference>
<evidence type="ECO:0000313" key="4">
    <source>
        <dbReference type="Proteomes" id="UP001595075"/>
    </source>
</evidence>
<comment type="caution">
    <text evidence="3">The sequence shown here is derived from an EMBL/GenBank/DDBJ whole genome shotgun (WGS) entry which is preliminary data.</text>
</comment>
<dbReference type="EMBL" id="JAZHXI010000006">
    <property type="protein sequence ID" value="KAL2070387.1"/>
    <property type="molecule type" value="Genomic_DNA"/>
</dbReference>
<evidence type="ECO:0000256" key="1">
    <source>
        <dbReference type="SAM" id="MobiDB-lite"/>
    </source>
</evidence>
<sequence length="319" mass="31739">MFRSTPLSLNFLLLLLLDFAIAKSTSTSNDTPTATANLFNFAYPVVAYPVSTDKHDATTYLIACPTDTNTASCEFEQPFTLIQGPKTVHFAFVAPTASATQTFILDCTLHGITSLGCLATGIAPATLKSLSAPKTTTEALSYTGDAARGFFRSVSLVGEQGGLMTYTPGGLKGNGGLATATATATAMVGEGVWTSESSSQSLAKETMRTGSVGGGSTSLATALARETTSSGSVGGASTSIALAKETNSATGDVASSISLVVSSSVSGSGSGNGSGSGSASTTSSLTASTTSGALKGGSNGLLMVAVIIGIAIGLRESIS</sequence>